<accession>K0RIP0</accession>
<sequence>MLSTWFPIMRNDGLASQEQSEDEAATRSQHVFWARAYVLLRSETQRDAAQDLEAQARDRPGARDSTADAEDESGDGPFSSIEDLNTFLQIDGDNVFNRL</sequence>
<evidence type="ECO:0000313" key="2">
    <source>
        <dbReference type="EMBL" id="EJK52129.1"/>
    </source>
</evidence>
<reference evidence="2 3" key="1">
    <citation type="journal article" date="2012" name="Genome Biol.">
        <title>Genome and low-iron response of an oceanic diatom adapted to chronic iron limitation.</title>
        <authorList>
            <person name="Lommer M."/>
            <person name="Specht M."/>
            <person name="Roy A.S."/>
            <person name="Kraemer L."/>
            <person name="Andreson R."/>
            <person name="Gutowska M.A."/>
            <person name="Wolf J."/>
            <person name="Bergner S.V."/>
            <person name="Schilhabel M.B."/>
            <person name="Klostermeier U.C."/>
            <person name="Beiko R.G."/>
            <person name="Rosenstiel P."/>
            <person name="Hippler M."/>
            <person name="Laroche J."/>
        </authorList>
    </citation>
    <scope>NUCLEOTIDE SEQUENCE [LARGE SCALE GENOMIC DNA]</scope>
    <source>
        <strain evidence="2 3">CCMP1005</strain>
    </source>
</reference>
<dbReference type="Proteomes" id="UP000266841">
    <property type="component" value="Unassembled WGS sequence"/>
</dbReference>
<gene>
    <name evidence="2" type="ORF">THAOC_28634</name>
</gene>
<organism evidence="2 3">
    <name type="scientific">Thalassiosira oceanica</name>
    <name type="common">Marine diatom</name>
    <dbReference type="NCBI Taxonomy" id="159749"/>
    <lineage>
        <taxon>Eukaryota</taxon>
        <taxon>Sar</taxon>
        <taxon>Stramenopiles</taxon>
        <taxon>Ochrophyta</taxon>
        <taxon>Bacillariophyta</taxon>
        <taxon>Coscinodiscophyceae</taxon>
        <taxon>Thalassiosirophycidae</taxon>
        <taxon>Thalassiosirales</taxon>
        <taxon>Thalassiosiraceae</taxon>
        <taxon>Thalassiosira</taxon>
    </lineage>
</organism>
<dbReference type="EMBL" id="AGNL01040373">
    <property type="protein sequence ID" value="EJK52129.1"/>
    <property type="molecule type" value="Genomic_DNA"/>
</dbReference>
<protein>
    <submittedName>
        <fullName evidence="2">Uncharacterized protein</fullName>
    </submittedName>
</protein>
<feature type="compositionally biased region" description="Basic and acidic residues" evidence="1">
    <location>
        <begin position="49"/>
        <end position="66"/>
    </location>
</feature>
<feature type="non-terminal residue" evidence="2">
    <location>
        <position position="99"/>
    </location>
</feature>
<name>K0RIP0_THAOC</name>
<evidence type="ECO:0000256" key="1">
    <source>
        <dbReference type="SAM" id="MobiDB-lite"/>
    </source>
</evidence>
<evidence type="ECO:0000313" key="3">
    <source>
        <dbReference type="Proteomes" id="UP000266841"/>
    </source>
</evidence>
<proteinExistence type="predicted"/>
<feature type="region of interest" description="Disordered" evidence="1">
    <location>
        <begin position="49"/>
        <end position="85"/>
    </location>
</feature>
<keyword evidence="3" id="KW-1185">Reference proteome</keyword>
<dbReference type="AlphaFoldDB" id="K0RIP0"/>
<comment type="caution">
    <text evidence="2">The sequence shown here is derived from an EMBL/GenBank/DDBJ whole genome shotgun (WGS) entry which is preliminary data.</text>
</comment>